<dbReference type="AlphaFoldDB" id="A0A1H3JGZ4"/>
<proteinExistence type="predicted"/>
<name>A0A1H3JGZ4_ALLWA</name>
<sequence length="48" mass="5695">NGYVRLYNHQIPQKALGHIAPIQALKDWQQQYPERFKKRVYNLAGLDN</sequence>
<feature type="non-terminal residue" evidence="1">
    <location>
        <position position="1"/>
    </location>
</feature>
<reference evidence="2" key="1">
    <citation type="submission" date="2016-10" db="EMBL/GenBank/DDBJ databases">
        <authorList>
            <person name="Varghese N."/>
            <person name="Submissions S."/>
        </authorList>
    </citation>
    <scope>NUCLEOTIDE SEQUENCE [LARGE SCALE GENOMIC DNA]</scope>
    <source>
        <strain evidence="2">DSM 173</strain>
    </source>
</reference>
<protein>
    <submittedName>
        <fullName evidence="1">Uncharacterized protein</fullName>
    </submittedName>
</protein>
<dbReference type="STRING" id="61595.SAMN05421644_15717"/>
<evidence type="ECO:0000313" key="1">
    <source>
        <dbReference type="EMBL" id="SDY38688.1"/>
    </source>
</evidence>
<gene>
    <name evidence="1" type="ORF">SAMN05421644_15717</name>
</gene>
<dbReference type="Proteomes" id="UP000198672">
    <property type="component" value="Unassembled WGS sequence"/>
</dbReference>
<keyword evidence="2" id="KW-1185">Reference proteome</keyword>
<dbReference type="EMBL" id="FNOW01000057">
    <property type="protein sequence ID" value="SDY38688.1"/>
    <property type="molecule type" value="Genomic_DNA"/>
</dbReference>
<accession>A0A1H3JGZ4</accession>
<evidence type="ECO:0000313" key="2">
    <source>
        <dbReference type="Proteomes" id="UP000198672"/>
    </source>
</evidence>
<organism evidence="1 2">
    <name type="scientific">Allochromatium warmingii</name>
    <name type="common">Chromatium warmingii</name>
    <dbReference type="NCBI Taxonomy" id="61595"/>
    <lineage>
        <taxon>Bacteria</taxon>
        <taxon>Pseudomonadati</taxon>
        <taxon>Pseudomonadota</taxon>
        <taxon>Gammaproteobacteria</taxon>
        <taxon>Chromatiales</taxon>
        <taxon>Chromatiaceae</taxon>
        <taxon>Allochromatium</taxon>
    </lineage>
</organism>